<accession>A0A9P6NGW5</accession>
<comment type="caution">
    <text evidence="1">The sequence shown here is derived from an EMBL/GenBank/DDBJ whole genome shotgun (WGS) entry which is preliminary data.</text>
</comment>
<dbReference type="EMBL" id="MU167305">
    <property type="protein sequence ID" value="KAG0143972.1"/>
    <property type="molecule type" value="Genomic_DNA"/>
</dbReference>
<sequence length="138" mass="15403">MSRRPNNVNQLSRFIDNLNHSGPENLLSRLIDGTDTAVSPTSTSSSRTQVPEPLPIVISTHSSFSTMAMPTSNTNTEERVKLPELKDGTFPNWNKRLRCALQTRGLDNFLVSDEGPSDGHFSHVNKNKSSLHWSCKLR</sequence>
<keyword evidence="2" id="KW-1185">Reference proteome</keyword>
<evidence type="ECO:0000313" key="1">
    <source>
        <dbReference type="EMBL" id="KAG0143972.1"/>
    </source>
</evidence>
<dbReference type="AlphaFoldDB" id="A0A9P6NGW5"/>
<proteinExistence type="predicted"/>
<organism evidence="1 2">
    <name type="scientific">Cronartium quercuum f. sp. fusiforme G11</name>
    <dbReference type="NCBI Taxonomy" id="708437"/>
    <lineage>
        <taxon>Eukaryota</taxon>
        <taxon>Fungi</taxon>
        <taxon>Dikarya</taxon>
        <taxon>Basidiomycota</taxon>
        <taxon>Pucciniomycotina</taxon>
        <taxon>Pucciniomycetes</taxon>
        <taxon>Pucciniales</taxon>
        <taxon>Coleosporiaceae</taxon>
        <taxon>Cronartium</taxon>
    </lineage>
</organism>
<evidence type="ECO:0000313" key="2">
    <source>
        <dbReference type="Proteomes" id="UP000886653"/>
    </source>
</evidence>
<protein>
    <submittedName>
        <fullName evidence="1">Uncharacterized protein</fullName>
    </submittedName>
</protein>
<gene>
    <name evidence="1" type="ORF">CROQUDRAFT_710680</name>
</gene>
<name>A0A9P6NGW5_9BASI</name>
<reference evidence="1" key="1">
    <citation type="submission" date="2013-11" db="EMBL/GenBank/DDBJ databases">
        <title>Genome sequence of the fusiform rust pathogen reveals effectors for host alternation and coevolution with pine.</title>
        <authorList>
            <consortium name="DOE Joint Genome Institute"/>
            <person name="Smith K."/>
            <person name="Pendleton A."/>
            <person name="Kubisiak T."/>
            <person name="Anderson C."/>
            <person name="Salamov A."/>
            <person name="Aerts A."/>
            <person name="Riley R."/>
            <person name="Clum A."/>
            <person name="Lindquist E."/>
            <person name="Ence D."/>
            <person name="Campbell M."/>
            <person name="Kronenberg Z."/>
            <person name="Feau N."/>
            <person name="Dhillon B."/>
            <person name="Hamelin R."/>
            <person name="Burleigh J."/>
            <person name="Smith J."/>
            <person name="Yandell M."/>
            <person name="Nelson C."/>
            <person name="Grigoriev I."/>
            <person name="Davis J."/>
        </authorList>
    </citation>
    <scope>NUCLEOTIDE SEQUENCE</scope>
    <source>
        <strain evidence="1">G11</strain>
    </source>
</reference>
<dbReference type="Proteomes" id="UP000886653">
    <property type="component" value="Unassembled WGS sequence"/>
</dbReference>